<comment type="caution">
    <text evidence="1">The sequence shown here is derived from an EMBL/GenBank/DDBJ whole genome shotgun (WGS) entry which is preliminary data.</text>
</comment>
<keyword evidence="2" id="KW-1185">Reference proteome</keyword>
<dbReference type="RefSeq" id="WP_186858055.1">
    <property type="nucleotide sequence ID" value="NZ_JACOON010000004.1"/>
</dbReference>
<evidence type="ECO:0000313" key="2">
    <source>
        <dbReference type="Proteomes" id="UP000606889"/>
    </source>
</evidence>
<proteinExistence type="predicted"/>
<dbReference type="Proteomes" id="UP000606889">
    <property type="component" value="Unassembled WGS sequence"/>
</dbReference>
<dbReference type="EMBL" id="JACOON010000004">
    <property type="protein sequence ID" value="MBC5648556.1"/>
    <property type="molecule type" value="Genomic_DNA"/>
</dbReference>
<sequence>MKKILAAVTAGALCMALVGCGGIFLTKSDKEKFYVTDPSLHVLEDMDEFGVYEDGKAILTAEEMENGGRGFNFNNPYSEYFEGTFGGSYTGEPYDFRGRNITTKRGIGIGSTMEDVIEAYPDIACMVVPDKTKSTPDNAPYIFDISPAQVEYRIRDYERESPFFKIERYETKDGELLSSAGYYDYIYDNDLSRYYVYDHEEEYFKSHYTISFVVEDGTITELTIAVILYE</sequence>
<accession>A0ABR7EFN3</accession>
<reference evidence="1 2" key="1">
    <citation type="submission" date="2020-08" db="EMBL/GenBank/DDBJ databases">
        <title>Genome public.</title>
        <authorList>
            <person name="Liu C."/>
            <person name="Sun Q."/>
        </authorList>
    </citation>
    <scope>NUCLEOTIDE SEQUENCE [LARGE SCALE GENOMIC DNA]</scope>
    <source>
        <strain evidence="1 2">NSJ-35</strain>
    </source>
</reference>
<evidence type="ECO:0000313" key="1">
    <source>
        <dbReference type="EMBL" id="MBC5648556.1"/>
    </source>
</evidence>
<protein>
    <recommendedName>
        <fullName evidence="3">Lipoprotein</fullName>
    </recommendedName>
</protein>
<evidence type="ECO:0008006" key="3">
    <source>
        <dbReference type="Google" id="ProtNLM"/>
    </source>
</evidence>
<name>A0ABR7EFN3_9FIRM</name>
<gene>
    <name evidence="1" type="ORF">H8S18_09425</name>
</gene>
<dbReference type="PROSITE" id="PS51257">
    <property type="entry name" value="PROKAR_LIPOPROTEIN"/>
    <property type="match status" value="1"/>
</dbReference>
<organism evidence="1 2">
    <name type="scientific">Christensenella tenuis</name>
    <dbReference type="NCBI Taxonomy" id="2763033"/>
    <lineage>
        <taxon>Bacteria</taxon>
        <taxon>Bacillati</taxon>
        <taxon>Bacillota</taxon>
        <taxon>Clostridia</taxon>
        <taxon>Christensenellales</taxon>
        <taxon>Christensenellaceae</taxon>
        <taxon>Christensenella</taxon>
    </lineage>
</organism>